<evidence type="ECO:0000256" key="1">
    <source>
        <dbReference type="ARBA" id="ARBA00010426"/>
    </source>
</evidence>
<dbReference type="PANTHER" id="PTHR30137">
    <property type="entry name" value="LUCIFERASE-LIKE MONOOXYGENASE"/>
    <property type="match status" value="1"/>
</dbReference>
<keyword evidence="2" id="KW-0285">Flavoprotein</keyword>
<name>A0A7D5VWE6_PSEPU</name>
<accession>A0A7D5VWE6</accession>
<sequence>MKLGMFMMPLHSPETPIADMLAQDREAIILADQLGFSEAWVGEHYTSNIEPIPNPLQFMATLIHQTKQIKFATGVLNLPQHHPATIAGDVAQFDYLSNGRFIMGVGPGGLVSDMELFGLRDKNRAEMTVDSLEIIHKIWASDPPYNITGKYWDVKVEQTVNKRLGFGPILKPLQQPHPPVGISVMSPSSSTARQAGERGWSVVSANFIADRVVKSHWEQYVIGCEKAGRPVDRNQWRVARSVFVGESDSQAQEYLEQQRSSYYQYYDYIIDDMDSFKMRHILAPSENTPDSEITVAKCLDWMVMSGSPKTVLDRMVAFVDYLGGPFGTLLMTHTEWDVPQLHKRSMELLATEVMPKLNDYCSKFKD</sequence>
<dbReference type="InterPro" id="IPR050766">
    <property type="entry name" value="Bact_Lucif_Oxidored"/>
</dbReference>
<dbReference type="Gene3D" id="3.20.20.30">
    <property type="entry name" value="Luciferase-like domain"/>
    <property type="match status" value="1"/>
</dbReference>
<evidence type="ECO:0000256" key="3">
    <source>
        <dbReference type="ARBA" id="ARBA00023002"/>
    </source>
</evidence>
<dbReference type="GO" id="GO:0004497">
    <property type="term" value="F:monooxygenase activity"/>
    <property type="evidence" value="ECO:0007669"/>
    <property type="project" value="UniProtKB-KW"/>
</dbReference>
<dbReference type="InterPro" id="IPR011251">
    <property type="entry name" value="Luciferase-like_dom"/>
</dbReference>
<dbReference type="AlphaFoldDB" id="A0A7D5VWE6"/>
<reference evidence="6 7" key="1">
    <citation type="journal article" date="2009" name="Mikrobiologiia">
        <title>[Phenanthren biodegradation and interaction of Pseudomonas putida BS3701 and Burkholderia sp.BS3702 in plant rhizosphere].</title>
        <authorList>
            <person name="Ovchinnikova A.A."/>
            <person name="Vetrova A.A."/>
            <person name="Filonov A.E."/>
            <person name="Boronin A.M."/>
        </authorList>
    </citation>
    <scope>NUCLEOTIDE SEQUENCE [LARGE SCALE GENOMIC DNA]</scope>
    <source>
        <strain evidence="6 7">BS3701</strain>
    </source>
</reference>
<dbReference type="EMBL" id="CP059052">
    <property type="protein sequence ID" value="QLJ12590.1"/>
    <property type="molecule type" value="Genomic_DNA"/>
</dbReference>
<keyword evidence="4" id="KW-0503">Monooxygenase</keyword>
<dbReference type="SUPFAM" id="SSF51679">
    <property type="entry name" value="Bacterial luciferase-like"/>
    <property type="match status" value="1"/>
</dbReference>
<evidence type="ECO:0000259" key="5">
    <source>
        <dbReference type="Pfam" id="PF00296"/>
    </source>
</evidence>
<evidence type="ECO:0000313" key="7">
    <source>
        <dbReference type="Proteomes" id="UP000510934"/>
    </source>
</evidence>
<dbReference type="GO" id="GO:0005829">
    <property type="term" value="C:cytosol"/>
    <property type="evidence" value="ECO:0007669"/>
    <property type="project" value="TreeGrafter"/>
</dbReference>
<evidence type="ECO:0000313" key="6">
    <source>
        <dbReference type="EMBL" id="QLJ12590.1"/>
    </source>
</evidence>
<proteinExistence type="inferred from homology"/>
<dbReference type="Pfam" id="PF00296">
    <property type="entry name" value="Bac_luciferase"/>
    <property type="match status" value="1"/>
</dbReference>
<keyword evidence="3" id="KW-0560">Oxidoreductase</keyword>
<dbReference type="Proteomes" id="UP000510934">
    <property type="component" value="Chromosome"/>
</dbReference>
<feature type="domain" description="Luciferase-like" evidence="5">
    <location>
        <begin position="1"/>
        <end position="320"/>
    </location>
</feature>
<evidence type="ECO:0000256" key="4">
    <source>
        <dbReference type="ARBA" id="ARBA00023033"/>
    </source>
</evidence>
<gene>
    <name evidence="6" type="ORF">H0H12_19310</name>
</gene>
<organism evidence="6 7">
    <name type="scientific">Pseudomonas putida</name>
    <name type="common">Arthrobacter siderocapsulatus</name>
    <dbReference type="NCBI Taxonomy" id="303"/>
    <lineage>
        <taxon>Bacteria</taxon>
        <taxon>Pseudomonadati</taxon>
        <taxon>Pseudomonadota</taxon>
        <taxon>Gammaproteobacteria</taxon>
        <taxon>Pseudomonadales</taxon>
        <taxon>Pseudomonadaceae</taxon>
        <taxon>Pseudomonas</taxon>
    </lineage>
</organism>
<dbReference type="RefSeq" id="WP_180688452.1">
    <property type="nucleotide sequence ID" value="NZ_CP059052.1"/>
</dbReference>
<evidence type="ECO:0000256" key="2">
    <source>
        <dbReference type="ARBA" id="ARBA00022630"/>
    </source>
</evidence>
<dbReference type="PANTHER" id="PTHR30137:SF16">
    <property type="entry name" value="BLL0895 PROTEIN"/>
    <property type="match status" value="1"/>
</dbReference>
<dbReference type="InterPro" id="IPR036661">
    <property type="entry name" value="Luciferase-like_sf"/>
</dbReference>
<comment type="similarity">
    <text evidence="1">Belongs to the bacterial luciferase oxidoreductase family.</text>
</comment>
<dbReference type="GO" id="GO:0016705">
    <property type="term" value="F:oxidoreductase activity, acting on paired donors, with incorporation or reduction of molecular oxygen"/>
    <property type="evidence" value="ECO:0007669"/>
    <property type="project" value="InterPro"/>
</dbReference>
<protein>
    <submittedName>
        <fullName evidence="6">LLM class flavin-dependent oxidoreductase</fullName>
    </submittedName>
</protein>